<proteinExistence type="predicted"/>
<protein>
    <submittedName>
        <fullName evidence="1">Uncharacterized protein</fullName>
    </submittedName>
</protein>
<comment type="caution">
    <text evidence="1">The sequence shown here is derived from an EMBL/GenBank/DDBJ whole genome shotgun (WGS) entry which is preliminary data.</text>
</comment>
<dbReference type="Proteomes" id="UP000285201">
    <property type="component" value="Unassembled WGS sequence"/>
</dbReference>
<gene>
    <name evidence="1" type="ORF">DW007_02755</name>
</gene>
<evidence type="ECO:0000313" key="1">
    <source>
        <dbReference type="EMBL" id="RHL71083.1"/>
    </source>
</evidence>
<organism evidence="1 2">
    <name type="scientific">Lachnospira eligens</name>
    <dbReference type="NCBI Taxonomy" id="39485"/>
    <lineage>
        <taxon>Bacteria</taxon>
        <taxon>Bacillati</taxon>
        <taxon>Bacillota</taxon>
        <taxon>Clostridia</taxon>
        <taxon>Lachnospirales</taxon>
        <taxon>Lachnospiraceae</taxon>
        <taxon>Lachnospira</taxon>
    </lineage>
</organism>
<name>A0A415ME29_9FIRM</name>
<evidence type="ECO:0000313" key="2">
    <source>
        <dbReference type="Proteomes" id="UP000285201"/>
    </source>
</evidence>
<accession>A0A415ME29</accession>
<dbReference type="EMBL" id="QROY01000002">
    <property type="protein sequence ID" value="RHL71083.1"/>
    <property type="molecule type" value="Genomic_DNA"/>
</dbReference>
<dbReference type="AlphaFoldDB" id="A0A415ME29"/>
<reference evidence="1 2" key="1">
    <citation type="submission" date="2018-08" db="EMBL/GenBank/DDBJ databases">
        <title>A genome reference for cultivated species of the human gut microbiota.</title>
        <authorList>
            <person name="Zou Y."/>
            <person name="Xue W."/>
            <person name="Luo G."/>
        </authorList>
    </citation>
    <scope>NUCLEOTIDE SEQUENCE [LARGE SCALE GENOMIC DNA]</scope>
    <source>
        <strain evidence="1 2">AF36-7BH</strain>
    </source>
</reference>
<sequence>MKKYFQEVNIHIKRIIYRKEHEILQNKYSKKQLEELYNCDIFKDSGFDDSHLFWVAQGLPFTEDGDDCLFVHADGWDLDELHENIREAIREHCIVFDGE</sequence>